<evidence type="ECO:0000313" key="2">
    <source>
        <dbReference type="Proteomes" id="UP001371305"/>
    </source>
</evidence>
<comment type="caution">
    <text evidence="1">The sequence shown here is derived from an EMBL/GenBank/DDBJ whole genome shotgun (WGS) entry which is preliminary data.</text>
</comment>
<gene>
    <name evidence="1" type="ORF">WKV53_27730</name>
</gene>
<name>A0ABU9B2S2_9BACT</name>
<reference evidence="1 2" key="1">
    <citation type="submission" date="2024-04" db="EMBL/GenBank/DDBJ databases">
        <title>Luteolibacter sp. isolated from soil.</title>
        <authorList>
            <person name="An J."/>
        </authorList>
    </citation>
    <scope>NUCLEOTIDE SEQUENCE [LARGE SCALE GENOMIC DNA]</scope>
    <source>
        <strain evidence="1 2">Y139</strain>
    </source>
</reference>
<dbReference type="Proteomes" id="UP001371305">
    <property type="component" value="Unassembled WGS sequence"/>
</dbReference>
<dbReference type="EMBL" id="JBBUKT010000018">
    <property type="protein sequence ID" value="MEK7954339.1"/>
    <property type="molecule type" value="Genomic_DNA"/>
</dbReference>
<sequence length="106" mass="12098">MATTIPTSLGDIRAAITKGRRMSFNYLREKIVADFYLLGQARKTGAYVIIAWCIEPGEWRLLRYALIKELETVGAIDIFRPDFNPRHPQIATVDTLAFMPARKQNN</sequence>
<accession>A0ABU9B2S2</accession>
<dbReference type="RefSeq" id="WP_341408107.1">
    <property type="nucleotide sequence ID" value="NZ_JBBUKT010000018.1"/>
</dbReference>
<evidence type="ECO:0000313" key="1">
    <source>
        <dbReference type="EMBL" id="MEK7954339.1"/>
    </source>
</evidence>
<protein>
    <submittedName>
        <fullName evidence="1">WYL domain-containing protein</fullName>
    </submittedName>
</protein>
<keyword evidence="2" id="KW-1185">Reference proteome</keyword>
<proteinExistence type="predicted"/>
<organism evidence="1 2">
    <name type="scientific">Luteolibacter soli</name>
    <dbReference type="NCBI Taxonomy" id="3135280"/>
    <lineage>
        <taxon>Bacteria</taxon>
        <taxon>Pseudomonadati</taxon>
        <taxon>Verrucomicrobiota</taxon>
        <taxon>Verrucomicrobiia</taxon>
        <taxon>Verrucomicrobiales</taxon>
        <taxon>Verrucomicrobiaceae</taxon>
        <taxon>Luteolibacter</taxon>
    </lineage>
</organism>